<reference evidence="2" key="3">
    <citation type="submission" date="2025-09" db="UniProtKB">
        <authorList>
            <consortium name="Ensembl"/>
        </authorList>
    </citation>
    <scope>IDENTIFICATION</scope>
</reference>
<name>A0AAZ1XIG4_OREAU</name>
<evidence type="ECO:0000313" key="2">
    <source>
        <dbReference type="Ensembl" id="ENSOABP00000067402.1"/>
    </source>
</evidence>
<evidence type="ECO:0000259" key="1">
    <source>
        <dbReference type="PROSITE" id="PS50878"/>
    </source>
</evidence>
<dbReference type="Proteomes" id="UP000472276">
    <property type="component" value="Unassembled WGS sequence"/>
</dbReference>
<sequence>GGPSRGSYSSPIWIWKSSLLDRSAAFNTVGHNILLQLLLNGESYVSGRSQTVSFKNDLSETCAVGHGVPQGSVLGPLQFSLCLLPLCVLLRSFNVTFHCCTDDLQLFVPLTIGNWAEVSKLESCLFAIRGWLSDNFLLLNTDKTELMTMFFTYNIAFSESRNSLLSPLKDIQSLSGNIIPYRTS</sequence>
<proteinExistence type="predicted"/>
<protein>
    <recommendedName>
        <fullName evidence="1">Reverse transcriptase domain-containing protein</fullName>
    </recommendedName>
</protein>
<feature type="domain" description="Reverse transcriptase" evidence="1">
    <location>
        <begin position="1"/>
        <end position="179"/>
    </location>
</feature>
<organism evidence="2 3">
    <name type="scientific">Oreochromis aureus</name>
    <name type="common">Israeli tilapia</name>
    <name type="synonym">Chromis aureus</name>
    <dbReference type="NCBI Taxonomy" id="47969"/>
    <lineage>
        <taxon>Eukaryota</taxon>
        <taxon>Metazoa</taxon>
        <taxon>Chordata</taxon>
        <taxon>Craniata</taxon>
        <taxon>Vertebrata</taxon>
        <taxon>Euteleostomi</taxon>
        <taxon>Actinopterygii</taxon>
        <taxon>Neopterygii</taxon>
        <taxon>Teleostei</taxon>
        <taxon>Neoteleostei</taxon>
        <taxon>Acanthomorphata</taxon>
        <taxon>Ovalentaria</taxon>
        <taxon>Cichlomorphae</taxon>
        <taxon>Cichliformes</taxon>
        <taxon>Cichlidae</taxon>
        <taxon>African cichlids</taxon>
        <taxon>Pseudocrenilabrinae</taxon>
        <taxon>Oreochromini</taxon>
        <taxon>Oreochromis</taxon>
    </lineage>
</organism>
<dbReference type="PROSITE" id="PS50878">
    <property type="entry name" value="RT_POL"/>
    <property type="match status" value="1"/>
</dbReference>
<dbReference type="AlphaFoldDB" id="A0AAZ1XIG4"/>
<dbReference type="InterPro" id="IPR000477">
    <property type="entry name" value="RT_dom"/>
</dbReference>
<reference evidence="3" key="1">
    <citation type="submission" date="2020-03" db="EMBL/GenBank/DDBJ databases">
        <title>Evolution of repeat sequences and sex chromosomes of tilapia species revealed by chromosome-level genomes.</title>
        <authorList>
            <person name="Xu L."/>
            <person name="Tao W."/>
            <person name="Wang D."/>
            <person name="Zhou Q."/>
        </authorList>
    </citation>
    <scope>NUCLEOTIDE SEQUENCE [LARGE SCALE GENOMIC DNA]</scope>
    <source>
        <strain evidence="3">Israel</strain>
    </source>
</reference>
<keyword evidence="3" id="KW-1185">Reference proteome</keyword>
<dbReference type="PANTHER" id="PTHR33332">
    <property type="entry name" value="REVERSE TRANSCRIPTASE DOMAIN-CONTAINING PROTEIN"/>
    <property type="match status" value="1"/>
</dbReference>
<dbReference type="Ensembl" id="ENSOABT00000071633.1">
    <property type="protein sequence ID" value="ENSOABP00000067402.1"/>
    <property type="gene ID" value="ENSOABG00000038172.1"/>
</dbReference>
<reference evidence="2" key="2">
    <citation type="submission" date="2025-08" db="UniProtKB">
        <authorList>
            <consortium name="Ensembl"/>
        </authorList>
    </citation>
    <scope>IDENTIFICATION</scope>
</reference>
<evidence type="ECO:0000313" key="3">
    <source>
        <dbReference type="Proteomes" id="UP000472276"/>
    </source>
</evidence>
<accession>A0AAZ1XIG4</accession>
<dbReference type="Pfam" id="PF00078">
    <property type="entry name" value="RVT_1"/>
    <property type="match status" value="1"/>
</dbReference>